<dbReference type="InParanoid" id="A0A1X7UIL7"/>
<dbReference type="AlphaFoldDB" id="A0A1X7UIL7"/>
<organism evidence="1">
    <name type="scientific">Amphimedon queenslandica</name>
    <name type="common">Sponge</name>
    <dbReference type="NCBI Taxonomy" id="400682"/>
    <lineage>
        <taxon>Eukaryota</taxon>
        <taxon>Metazoa</taxon>
        <taxon>Porifera</taxon>
        <taxon>Demospongiae</taxon>
        <taxon>Heteroscleromorpha</taxon>
        <taxon>Haplosclerida</taxon>
        <taxon>Niphatidae</taxon>
        <taxon>Amphimedon</taxon>
    </lineage>
</organism>
<name>A0A1X7UIL7_AMPQE</name>
<protein>
    <submittedName>
        <fullName evidence="1">Uncharacterized protein</fullName>
    </submittedName>
</protein>
<dbReference type="EnsemblMetazoa" id="Aqu2.1.27316_001">
    <property type="protein sequence ID" value="Aqu2.1.27316_001"/>
    <property type="gene ID" value="Aqu2.1.27316"/>
</dbReference>
<accession>A0A1X7UIL7</accession>
<proteinExistence type="predicted"/>
<reference evidence="1" key="1">
    <citation type="submission" date="2017-05" db="UniProtKB">
        <authorList>
            <consortium name="EnsemblMetazoa"/>
        </authorList>
    </citation>
    <scope>IDENTIFICATION</scope>
</reference>
<evidence type="ECO:0000313" key="1">
    <source>
        <dbReference type="EnsemblMetazoa" id="Aqu2.1.27316_001"/>
    </source>
</evidence>
<sequence length="79" mass="8870">MRISLTSPPEVDLCEVMRFDQRKPTATITRTQMIHNSAASVNKINVHYFSCINKAHKNCASATVKRPLLTGYMMMILGS</sequence>